<keyword evidence="10" id="KW-1185">Reference proteome</keyword>
<comment type="function">
    <text evidence="7">Part of the tripartite ATP-independent periplasmic (TRAP) transport system.</text>
</comment>
<dbReference type="RefSeq" id="WP_091642538.1">
    <property type="nucleotide sequence ID" value="NZ_FOEG01000003.1"/>
</dbReference>
<proteinExistence type="inferred from homology"/>
<comment type="subunit">
    <text evidence="7">The complex comprises the extracytoplasmic solute receptor protein and the two transmembrane proteins.</text>
</comment>
<organism evidence="9 10">
    <name type="scientific">Aquisalimonas asiatica</name>
    <dbReference type="NCBI Taxonomy" id="406100"/>
    <lineage>
        <taxon>Bacteria</taxon>
        <taxon>Pseudomonadati</taxon>
        <taxon>Pseudomonadota</taxon>
        <taxon>Gammaproteobacteria</taxon>
        <taxon>Chromatiales</taxon>
        <taxon>Ectothiorhodospiraceae</taxon>
        <taxon>Aquisalimonas</taxon>
    </lineage>
</organism>
<dbReference type="EMBL" id="FOEG01000003">
    <property type="protein sequence ID" value="SEO82713.1"/>
    <property type="molecule type" value="Genomic_DNA"/>
</dbReference>
<keyword evidence="7" id="KW-0997">Cell inner membrane</keyword>
<feature type="transmembrane region" description="Helical" evidence="7">
    <location>
        <begin position="21"/>
        <end position="45"/>
    </location>
</feature>
<keyword evidence="5 7" id="KW-1133">Transmembrane helix</keyword>
<dbReference type="Proteomes" id="UP000199657">
    <property type="component" value="Unassembled WGS sequence"/>
</dbReference>
<dbReference type="GO" id="GO:0022857">
    <property type="term" value="F:transmembrane transporter activity"/>
    <property type="evidence" value="ECO:0007669"/>
    <property type="project" value="UniProtKB-UniRule"/>
</dbReference>
<dbReference type="OrthoDB" id="4250245at2"/>
<feature type="domain" description="Tripartite ATP-independent periplasmic transporters DctQ component" evidence="8">
    <location>
        <begin position="41"/>
        <end position="171"/>
    </location>
</feature>
<accession>A0A1H8SX00</accession>
<comment type="caution">
    <text evidence="7">Lacks conserved residue(s) required for the propagation of feature annotation.</text>
</comment>
<keyword evidence="6 7" id="KW-0472">Membrane</keyword>
<dbReference type="GO" id="GO:0005886">
    <property type="term" value="C:plasma membrane"/>
    <property type="evidence" value="ECO:0007669"/>
    <property type="project" value="UniProtKB-SubCell"/>
</dbReference>
<evidence type="ECO:0000256" key="5">
    <source>
        <dbReference type="ARBA" id="ARBA00022989"/>
    </source>
</evidence>
<evidence type="ECO:0000256" key="4">
    <source>
        <dbReference type="ARBA" id="ARBA00022692"/>
    </source>
</evidence>
<sequence length="188" mass="20551">MGSTDEELRETIKGGEGIEAGLFRYIPMVFGALGTVWIVFLMFLIVADVVGRNFLNMPITGVAEFAGRSVVAIVYLQLAWAVVSGRLTRAGFVLNLLAERLPRVRCALEILYLLIGATLFALLITASWGQFVDAWVSGQYFGVRGQFTMQTWPFRGLVVLGSALALLACLALVPVNVRRLIEGRADVI</sequence>
<dbReference type="STRING" id="406100.SAMN04488052_103231"/>
<evidence type="ECO:0000256" key="7">
    <source>
        <dbReference type="RuleBase" id="RU369079"/>
    </source>
</evidence>
<keyword evidence="4 7" id="KW-0812">Transmembrane</keyword>
<evidence type="ECO:0000313" key="9">
    <source>
        <dbReference type="EMBL" id="SEO82713.1"/>
    </source>
</evidence>
<reference evidence="9 10" key="1">
    <citation type="submission" date="2016-10" db="EMBL/GenBank/DDBJ databases">
        <authorList>
            <person name="de Groot N.N."/>
        </authorList>
    </citation>
    <scope>NUCLEOTIDE SEQUENCE [LARGE SCALE GENOMIC DNA]</scope>
    <source>
        <strain evidence="9 10">CGMCC 1.6291</strain>
    </source>
</reference>
<evidence type="ECO:0000313" key="10">
    <source>
        <dbReference type="Proteomes" id="UP000199657"/>
    </source>
</evidence>
<gene>
    <name evidence="9" type="ORF">SAMN04488052_103231</name>
</gene>
<evidence type="ECO:0000256" key="3">
    <source>
        <dbReference type="ARBA" id="ARBA00022475"/>
    </source>
</evidence>
<dbReference type="Pfam" id="PF04290">
    <property type="entry name" value="DctQ"/>
    <property type="match status" value="1"/>
</dbReference>
<evidence type="ECO:0000259" key="8">
    <source>
        <dbReference type="Pfam" id="PF04290"/>
    </source>
</evidence>
<dbReference type="InterPro" id="IPR055348">
    <property type="entry name" value="DctQ"/>
</dbReference>
<evidence type="ECO:0000256" key="2">
    <source>
        <dbReference type="ARBA" id="ARBA00022448"/>
    </source>
</evidence>
<name>A0A1H8SX00_9GAMM</name>
<feature type="transmembrane region" description="Helical" evidence="7">
    <location>
        <begin position="110"/>
        <end position="132"/>
    </location>
</feature>
<keyword evidence="2 7" id="KW-0813">Transport</keyword>
<dbReference type="AlphaFoldDB" id="A0A1H8SX00"/>
<evidence type="ECO:0000256" key="6">
    <source>
        <dbReference type="ARBA" id="ARBA00023136"/>
    </source>
</evidence>
<comment type="similarity">
    <text evidence="7">Belongs to the TRAP transporter small permease family.</text>
</comment>
<comment type="subcellular location">
    <subcellularLocation>
        <location evidence="7">Cell inner membrane</location>
        <topology evidence="7">Multi-pass membrane protein</topology>
    </subcellularLocation>
    <subcellularLocation>
        <location evidence="1">Cell membrane</location>
        <topology evidence="1">Multi-pass membrane protein</topology>
    </subcellularLocation>
</comment>
<feature type="transmembrane region" description="Helical" evidence="7">
    <location>
        <begin position="152"/>
        <end position="175"/>
    </location>
</feature>
<evidence type="ECO:0000256" key="1">
    <source>
        <dbReference type="ARBA" id="ARBA00004651"/>
    </source>
</evidence>
<protein>
    <recommendedName>
        <fullName evidence="7">TRAP transporter small permease protein</fullName>
    </recommendedName>
</protein>
<keyword evidence="3" id="KW-1003">Cell membrane</keyword>